<name>A0A451AE58_9GAMM</name>
<proteinExistence type="predicted"/>
<dbReference type="AlphaFoldDB" id="A0A451AE58"/>
<sequence>MGFATLTPTFYHLDRGHTKGSIARVGYAEALCANQRCAGGEGNKDNICHTDSMVLSAP</sequence>
<reference evidence="1" key="1">
    <citation type="submission" date="2019-02" db="EMBL/GenBank/DDBJ databases">
        <authorList>
            <person name="Gruber-Vodicka R. H."/>
            <person name="Seah K. B. B."/>
        </authorList>
    </citation>
    <scope>NUCLEOTIDE SEQUENCE</scope>
    <source>
        <strain evidence="1">BECK_BZ126</strain>
    </source>
</reference>
<dbReference type="EMBL" id="CAADFW010000121">
    <property type="protein sequence ID" value="VFK64330.1"/>
    <property type="molecule type" value="Genomic_DNA"/>
</dbReference>
<accession>A0A451AE58</accession>
<evidence type="ECO:0000313" key="1">
    <source>
        <dbReference type="EMBL" id="VFK64330.1"/>
    </source>
</evidence>
<organism evidence="1">
    <name type="scientific">Candidatus Kentrum sp. TC</name>
    <dbReference type="NCBI Taxonomy" id="2126339"/>
    <lineage>
        <taxon>Bacteria</taxon>
        <taxon>Pseudomonadati</taxon>
        <taxon>Pseudomonadota</taxon>
        <taxon>Gammaproteobacteria</taxon>
        <taxon>Candidatus Kentrum</taxon>
    </lineage>
</organism>
<protein>
    <submittedName>
        <fullName evidence="1">Uncharacterized protein</fullName>
    </submittedName>
</protein>
<gene>
    <name evidence="1" type="ORF">BECKTC1821F_GA0114240_11217</name>
</gene>